<evidence type="ECO:0000256" key="3">
    <source>
        <dbReference type="ARBA" id="ARBA00023315"/>
    </source>
</evidence>
<keyword evidence="3" id="KW-0012">Acyltransferase</keyword>
<keyword evidence="2" id="KW-0808">Transferase</keyword>
<name>A0A5K3FAR8_MESCO</name>
<dbReference type="WBParaSite" id="MCU_005953-RA">
    <property type="protein sequence ID" value="MCU_005953-RA"/>
    <property type="gene ID" value="MCU_005953"/>
</dbReference>
<dbReference type="AlphaFoldDB" id="A0A5K3FAR8"/>
<reference evidence="5" key="1">
    <citation type="submission" date="2019-11" db="UniProtKB">
        <authorList>
            <consortium name="WormBaseParasite"/>
        </authorList>
    </citation>
    <scope>IDENTIFICATION</scope>
</reference>
<organism evidence="5">
    <name type="scientific">Mesocestoides corti</name>
    <name type="common">Flatworm</name>
    <dbReference type="NCBI Taxonomy" id="53468"/>
    <lineage>
        <taxon>Eukaryota</taxon>
        <taxon>Metazoa</taxon>
        <taxon>Spiralia</taxon>
        <taxon>Lophotrochozoa</taxon>
        <taxon>Platyhelminthes</taxon>
        <taxon>Cestoda</taxon>
        <taxon>Eucestoda</taxon>
        <taxon>Cyclophyllidea</taxon>
        <taxon>Mesocestoididae</taxon>
        <taxon>Mesocestoides</taxon>
    </lineage>
</organism>
<dbReference type="Pfam" id="PF00583">
    <property type="entry name" value="Acetyltransf_1"/>
    <property type="match status" value="1"/>
</dbReference>
<evidence type="ECO:0000313" key="5">
    <source>
        <dbReference type="WBParaSite" id="MCU_005953-RA"/>
    </source>
</evidence>
<dbReference type="PANTHER" id="PTHR10545:SF29">
    <property type="entry name" value="GH14572P-RELATED"/>
    <property type="match status" value="1"/>
</dbReference>
<feature type="domain" description="N-acetyltransferase" evidence="4">
    <location>
        <begin position="2"/>
        <end position="165"/>
    </location>
</feature>
<dbReference type="PROSITE" id="PS51186">
    <property type="entry name" value="GNAT"/>
    <property type="match status" value="1"/>
</dbReference>
<dbReference type="SUPFAM" id="SSF55729">
    <property type="entry name" value="Acyl-CoA N-acyltransferases (Nat)"/>
    <property type="match status" value="1"/>
</dbReference>
<evidence type="ECO:0000256" key="1">
    <source>
        <dbReference type="ARBA" id="ARBA00008694"/>
    </source>
</evidence>
<sequence length="382" mass="43416">MFSIRSSRDDDCDQIYEQTRKLFFEHQNLGKDAHLTPETFRDLHHDCFVQFRVLTVNNGTEEEVIGYIAFIEDMDFNFGGCGIYVDQIYICESFRGNGHGRRLMEAVKAEARRVSANYVKLFYQKNPSREAIYARLGFHNVSTSPPFIKLFEVYGPRDLMARFKVGVNELGLADVPRIAHKPGIEVIEYQDVQDSVDGYGQLVLSVSLGSQNTEDKYPTAQLTIVIKHSVRIQSLPHILEYLDLADRLAHRGICIDDAPIELWSQISTYNANKGITNPDLFTCAFVEQPSVCCWLGRMLTFSNFVGYLGVISVDLLVHRIKTWSPKWGPVLGVRFEVAQKESDNSDNTNHLIGLLNSLGIREDTSWNCTVMTKEEIARDADE</sequence>
<dbReference type="InterPro" id="IPR016181">
    <property type="entry name" value="Acyl_CoA_acyltransferase"/>
</dbReference>
<accession>A0A5K3FAR8</accession>
<proteinExistence type="inferred from homology"/>
<dbReference type="CDD" id="cd04301">
    <property type="entry name" value="NAT_SF"/>
    <property type="match status" value="1"/>
</dbReference>
<dbReference type="InterPro" id="IPR051016">
    <property type="entry name" value="Diverse_Substrate_AcTransf"/>
</dbReference>
<dbReference type="InterPro" id="IPR000182">
    <property type="entry name" value="GNAT_dom"/>
</dbReference>
<dbReference type="GO" id="GO:0008080">
    <property type="term" value="F:N-acetyltransferase activity"/>
    <property type="evidence" value="ECO:0007669"/>
    <property type="project" value="TreeGrafter"/>
</dbReference>
<dbReference type="PANTHER" id="PTHR10545">
    <property type="entry name" value="DIAMINE N-ACETYLTRANSFERASE"/>
    <property type="match status" value="1"/>
</dbReference>
<evidence type="ECO:0000256" key="2">
    <source>
        <dbReference type="ARBA" id="ARBA00022679"/>
    </source>
</evidence>
<protein>
    <submittedName>
        <fullName evidence="5">N-acetyltransferase domain-containing protein</fullName>
    </submittedName>
</protein>
<comment type="similarity">
    <text evidence="1">Belongs to the acetyltransferase family.</text>
</comment>
<evidence type="ECO:0000259" key="4">
    <source>
        <dbReference type="PROSITE" id="PS51186"/>
    </source>
</evidence>
<dbReference type="Gene3D" id="3.40.630.30">
    <property type="match status" value="1"/>
</dbReference>